<feature type="compositionally biased region" description="Polar residues" evidence="1">
    <location>
        <begin position="1"/>
        <end position="16"/>
    </location>
</feature>
<feature type="region of interest" description="Disordered" evidence="1">
    <location>
        <begin position="1"/>
        <end position="29"/>
    </location>
</feature>
<dbReference type="Proteomes" id="UP000719412">
    <property type="component" value="Unassembled WGS sequence"/>
</dbReference>
<protein>
    <submittedName>
        <fullName evidence="2">Uncharacterized protein</fullName>
    </submittedName>
</protein>
<dbReference type="AlphaFoldDB" id="A0A8J6HQB1"/>
<evidence type="ECO:0000256" key="1">
    <source>
        <dbReference type="SAM" id="MobiDB-lite"/>
    </source>
</evidence>
<gene>
    <name evidence="2" type="ORF">GEV33_004693</name>
</gene>
<proteinExistence type="predicted"/>
<accession>A0A8J6HQB1</accession>
<organism evidence="2 3">
    <name type="scientific">Tenebrio molitor</name>
    <name type="common">Yellow mealworm beetle</name>
    <dbReference type="NCBI Taxonomy" id="7067"/>
    <lineage>
        <taxon>Eukaryota</taxon>
        <taxon>Metazoa</taxon>
        <taxon>Ecdysozoa</taxon>
        <taxon>Arthropoda</taxon>
        <taxon>Hexapoda</taxon>
        <taxon>Insecta</taxon>
        <taxon>Pterygota</taxon>
        <taxon>Neoptera</taxon>
        <taxon>Endopterygota</taxon>
        <taxon>Coleoptera</taxon>
        <taxon>Polyphaga</taxon>
        <taxon>Cucujiformia</taxon>
        <taxon>Tenebrionidae</taxon>
        <taxon>Tenebrio</taxon>
    </lineage>
</organism>
<keyword evidence="3" id="KW-1185">Reference proteome</keyword>
<sequence length="105" mass="12570">MAFGRSNVSRNRNSWGPMSVPTGFHRPEPDEEFAEEYTERMMSAQMRQLDPLKEDLADWINKTLGKWWNRSLFRWLREHDPLQRSNNKPSPEKIFGLFELCRKSK</sequence>
<reference evidence="2" key="2">
    <citation type="submission" date="2021-08" db="EMBL/GenBank/DDBJ databases">
        <authorList>
            <person name="Eriksson T."/>
        </authorList>
    </citation>
    <scope>NUCLEOTIDE SEQUENCE</scope>
    <source>
        <strain evidence="2">Stoneville</strain>
        <tissue evidence="2">Whole head</tissue>
    </source>
</reference>
<name>A0A8J6HQB1_TENMO</name>
<comment type="caution">
    <text evidence="2">The sequence shown here is derived from an EMBL/GenBank/DDBJ whole genome shotgun (WGS) entry which is preliminary data.</text>
</comment>
<dbReference type="EMBL" id="JABDTM020018363">
    <property type="protein sequence ID" value="KAH0818096.1"/>
    <property type="molecule type" value="Genomic_DNA"/>
</dbReference>
<reference evidence="2" key="1">
    <citation type="journal article" date="2020" name="J Insects Food Feed">
        <title>The yellow mealworm (Tenebrio molitor) genome: a resource for the emerging insects as food and feed industry.</title>
        <authorList>
            <person name="Eriksson T."/>
            <person name="Andere A."/>
            <person name="Kelstrup H."/>
            <person name="Emery V."/>
            <person name="Picard C."/>
        </authorList>
    </citation>
    <scope>NUCLEOTIDE SEQUENCE</scope>
    <source>
        <strain evidence="2">Stoneville</strain>
        <tissue evidence="2">Whole head</tissue>
    </source>
</reference>
<evidence type="ECO:0000313" key="3">
    <source>
        <dbReference type="Proteomes" id="UP000719412"/>
    </source>
</evidence>
<evidence type="ECO:0000313" key="2">
    <source>
        <dbReference type="EMBL" id="KAH0818096.1"/>
    </source>
</evidence>